<feature type="transmembrane region" description="Helical" evidence="1">
    <location>
        <begin position="30"/>
        <end position="50"/>
    </location>
</feature>
<dbReference type="AlphaFoldDB" id="A0A2T4MZE6"/>
<name>A0A2T4MZE6_AERVE</name>
<sequence>MEIINEIIIGTMNTISEIINSASKIGINTIIPLICINIIAIFYIFSFVYADRKIKELDKKELENKATKNADSLFCIFDDKVSTQEEIDIAAARLIEYLERKSALVNFANGVAVISIFLMIIFAFVYAFVSAAFNEFTGATNNDFLNLIVITLVGMFIPNSILELAKKKENLTDFNVSIEVASVRGEFSEFDETEISAEEARRIMSNNVAKDYIMRVARTGRKITYKEFGMLMAHVDDAEVTADIEAVKEIIYGKEFKKGSV</sequence>
<keyword evidence="1" id="KW-1133">Transmembrane helix</keyword>
<proteinExistence type="predicted"/>
<keyword evidence="1" id="KW-0812">Transmembrane</keyword>
<evidence type="ECO:0000313" key="3">
    <source>
        <dbReference type="Proteomes" id="UP000241986"/>
    </source>
</evidence>
<feature type="transmembrane region" description="Helical" evidence="1">
    <location>
        <begin position="103"/>
        <end position="129"/>
    </location>
</feature>
<dbReference type="Proteomes" id="UP000241986">
    <property type="component" value="Unassembled WGS sequence"/>
</dbReference>
<comment type="caution">
    <text evidence="2">The sequence shown here is derived from an EMBL/GenBank/DDBJ whole genome shotgun (WGS) entry which is preliminary data.</text>
</comment>
<accession>A0A2T4MZE6</accession>
<protein>
    <submittedName>
        <fullName evidence="2">Uncharacterized protein</fullName>
    </submittedName>
</protein>
<reference evidence="2 3" key="1">
    <citation type="submission" date="2018-03" db="EMBL/GenBank/DDBJ databases">
        <title>Aeromonas veronii whole genome sequencing and analysis.</title>
        <authorList>
            <person name="Xie H."/>
            <person name="Liu T."/>
            <person name="Wang K."/>
        </authorList>
    </citation>
    <scope>NUCLEOTIDE SEQUENCE [LARGE SCALE GENOMIC DNA]</scope>
    <source>
        <strain evidence="2 3">XH.VA.1</strain>
    </source>
</reference>
<dbReference type="EMBL" id="PZKL01000038">
    <property type="protein sequence ID" value="PTH79948.1"/>
    <property type="molecule type" value="Genomic_DNA"/>
</dbReference>
<evidence type="ECO:0000313" key="2">
    <source>
        <dbReference type="EMBL" id="PTH79948.1"/>
    </source>
</evidence>
<evidence type="ECO:0000256" key="1">
    <source>
        <dbReference type="SAM" id="Phobius"/>
    </source>
</evidence>
<gene>
    <name evidence="2" type="ORF">DAA48_16935</name>
</gene>
<feature type="transmembrane region" description="Helical" evidence="1">
    <location>
        <begin position="144"/>
        <end position="162"/>
    </location>
</feature>
<organism evidence="2 3">
    <name type="scientific">Aeromonas veronii</name>
    <dbReference type="NCBI Taxonomy" id="654"/>
    <lineage>
        <taxon>Bacteria</taxon>
        <taxon>Pseudomonadati</taxon>
        <taxon>Pseudomonadota</taxon>
        <taxon>Gammaproteobacteria</taxon>
        <taxon>Aeromonadales</taxon>
        <taxon>Aeromonadaceae</taxon>
        <taxon>Aeromonas</taxon>
    </lineage>
</organism>
<dbReference type="RefSeq" id="WP_107684117.1">
    <property type="nucleotide sequence ID" value="NZ_PZKL01000038.1"/>
</dbReference>
<keyword evidence="1" id="KW-0472">Membrane</keyword>